<feature type="transmembrane region" description="Helical" evidence="1">
    <location>
        <begin position="468"/>
        <end position="485"/>
    </location>
</feature>
<dbReference type="AlphaFoldDB" id="A0A6I5A0L0"/>
<evidence type="ECO:0000256" key="1">
    <source>
        <dbReference type="SAM" id="Phobius"/>
    </source>
</evidence>
<comment type="caution">
    <text evidence="2">The sequence shown here is derived from an EMBL/GenBank/DDBJ whole genome shotgun (WGS) entry which is preliminary data.</text>
</comment>
<organism evidence="2 3">
    <name type="scientific">Pontibacillus yanchengensis</name>
    <dbReference type="NCBI Taxonomy" id="462910"/>
    <lineage>
        <taxon>Bacteria</taxon>
        <taxon>Bacillati</taxon>
        <taxon>Bacillota</taxon>
        <taxon>Bacilli</taxon>
        <taxon>Bacillales</taxon>
        <taxon>Bacillaceae</taxon>
        <taxon>Pontibacillus</taxon>
    </lineage>
</organism>
<feature type="transmembrane region" description="Helical" evidence="1">
    <location>
        <begin position="394"/>
        <end position="416"/>
    </location>
</feature>
<sequence>MKHFFKKRLYWLVPFLIVLASISLVFFQRIEAISKDPETNWSRKVEVGKTTINRSPYVQKKDNQYVITQFIDGDLKKTVWNHQFDQLETQTIEVPFGKWDPFFYQDEFLAFFNGEEIVDKQKKVISKADTFYPTANTFFYTYNQQVYRYNPKTKETSSLLDVPKGYSIIPIKQSANNTPPIYFKRTKGNKVDVIAYQHGDEGYKRIATKSAQFPPSQQVEDVLVSTTNEKIGLFILASVSTGNQKTLYPYIAEANLNGSEVDLNETQLNDPHSGGGLREPSEFSATYRNNTFHILFKASGKTDRSNFTNRSFNVYELAYQDKNAQVERRSHSYRLIFHPTYIDNQTVIWNEIADPYKLFIASSNPEVVNKANGYTFDDALIAFGDTMSMLFKGLVTVVLTSHWFIWPLGFFAALFLIFRKLTDEDPHWVFYGGVGIYLAAALLLKSHFFIPSFNSTAPAYFSFTGSSYFYIIFFALLAYLCVKLTSDEWSSVLKATYFIGVHILFMICILGPYVIFF</sequence>
<keyword evidence="1" id="KW-0812">Transmembrane</keyword>
<name>A0A6I5A0L0_9BACI</name>
<proteinExistence type="predicted"/>
<reference evidence="2 3" key="1">
    <citation type="submission" date="2019-11" db="EMBL/GenBank/DDBJ databases">
        <title>Genome sequences of 17 halophilic strains isolated from different environments.</title>
        <authorList>
            <person name="Furrow R.E."/>
        </authorList>
    </citation>
    <scope>NUCLEOTIDE SEQUENCE [LARGE SCALE GENOMIC DNA]</scope>
    <source>
        <strain evidence="2 3">22514_16_FS</strain>
    </source>
</reference>
<dbReference type="EMBL" id="WMEQ01000005">
    <property type="protein sequence ID" value="MYL33742.1"/>
    <property type="molecule type" value="Genomic_DNA"/>
</dbReference>
<protein>
    <submittedName>
        <fullName evidence="2">Uncharacterized protein</fullName>
    </submittedName>
</protein>
<feature type="transmembrane region" description="Helical" evidence="1">
    <location>
        <begin position="9"/>
        <end position="27"/>
    </location>
</feature>
<dbReference type="RefSeq" id="WP_160909519.1">
    <property type="nucleotide sequence ID" value="NZ_WMEQ01000005.1"/>
</dbReference>
<keyword evidence="1" id="KW-0472">Membrane</keyword>
<feature type="transmembrane region" description="Helical" evidence="1">
    <location>
        <begin position="428"/>
        <end position="448"/>
    </location>
</feature>
<feature type="transmembrane region" description="Helical" evidence="1">
    <location>
        <begin position="497"/>
        <end position="516"/>
    </location>
</feature>
<evidence type="ECO:0000313" key="2">
    <source>
        <dbReference type="EMBL" id="MYL33742.1"/>
    </source>
</evidence>
<dbReference type="OrthoDB" id="2444734at2"/>
<accession>A0A6I5A0L0</accession>
<keyword evidence="1" id="KW-1133">Transmembrane helix</keyword>
<gene>
    <name evidence="2" type="ORF">GLW05_09040</name>
</gene>
<dbReference type="Proteomes" id="UP000468638">
    <property type="component" value="Unassembled WGS sequence"/>
</dbReference>
<evidence type="ECO:0000313" key="3">
    <source>
        <dbReference type="Proteomes" id="UP000468638"/>
    </source>
</evidence>